<dbReference type="AlphaFoldDB" id="A0A226DSS1"/>
<dbReference type="Proteomes" id="UP000198287">
    <property type="component" value="Unassembled WGS sequence"/>
</dbReference>
<keyword evidence="1" id="KW-0472">Membrane</keyword>
<evidence type="ECO:0000313" key="3">
    <source>
        <dbReference type="Proteomes" id="UP000198287"/>
    </source>
</evidence>
<feature type="transmembrane region" description="Helical" evidence="1">
    <location>
        <begin position="88"/>
        <end position="108"/>
    </location>
</feature>
<dbReference type="EMBL" id="LNIX01000013">
    <property type="protein sequence ID" value="OXA47266.1"/>
    <property type="molecule type" value="Genomic_DNA"/>
</dbReference>
<reference evidence="2 3" key="1">
    <citation type="submission" date="2015-12" db="EMBL/GenBank/DDBJ databases">
        <title>The genome of Folsomia candida.</title>
        <authorList>
            <person name="Faddeeva A."/>
            <person name="Derks M.F."/>
            <person name="Anvar Y."/>
            <person name="Smit S."/>
            <person name="Van Straalen N."/>
            <person name="Roelofs D."/>
        </authorList>
    </citation>
    <scope>NUCLEOTIDE SEQUENCE [LARGE SCALE GENOMIC DNA]</scope>
    <source>
        <strain evidence="2 3">VU population</strain>
        <tissue evidence="2">Whole body</tissue>
    </source>
</reference>
<gene>
    <name evidence="2" type="ORF">Fcan01_17787</name>
</gene>
<keyword evidence="3" id="KW-1185">Reference proteome</keyword>
<dbReference type="Gene3D" id="1.10.287.70">
    <property type="match status" value="1"/>
</dbReference>
<protein>
    <recommendedName>
        <fullName evidence="4">Ionotropic glutamate receptor C-terminal domain-containing protein</fullName>
    </recommendedName>
</protein>
<name>A0A226DSS1_FOLCA</name>
<keyword evidence="1" id="KW-1133">Transmembrane helix</keyword>
<evidence type="ECO:0000313" key="2">
    <source>
        <dbReference type="EMBL" id="OXA47266.1"/>
    </source>
</evidence>
<keyword evidence="1" id="KW-0812">Transmembrane</keyword>
<comment type="caution">
    <text evidence="2">The sequence shown here is derived from an EMBL/GenBank/DDBJ whole genome shotgun (WGS) entry which is preliminary data.</text>
</comment>
<evidence type="ECO:0000256" key="1">
    <source>
        <dbReference type="SAM" id="Phobius"/>
    </source>
</evidence>
<proteinExistence type="predicted"/>
<sequence>MQKSRDFGGTKFRAGGGNKAIRKLIEGVWVSSGESAGKDFYESIFLSRKVVKFRMLNHATSSLEFVLVLYTGKGGNLDFLKLLEPLDFWIWTGLGIGFLVTVVLLCGISELKGNIGDTLFTVFSVLLDQSQHSPGEGKAGSWFPNKATLLVTTWTLTLSIISTCYKGDLFSYFVMETPPSTPDTIEDVVKGGIMVVTNTRYPDFRGRIQSTLKNYVLADLAQGDDKYAKFYARLADHVLLLKGRINLVVNNVTRNVPIDMDRGLVKMPQTFASLSDKRLSDRMKTLMSWSTEYSVQEKKHVGRNPFVNRVHWYMDNNEYTGIFKKALAK</sequence>
<accession>A0A226DSS1</accession>
<evidence type="ECO:0008006" key="4">
    <source>
        <dbReference type="Google" id="ProtNLM"/>
    </source>
</evidence>
<organism evidence="2 3">
    <name type="scientific">Folsomia candida</name>
    <name type="common">Springtail</name>
    <dbReference type="NCBI Taxonomy" id="158441"/>
    <lineage>
        <taxon>Eukaryota</taxon>
        <taxon>Metazoa</taxon>
        <taxon>Ecdysozoa</taxon>
        <taxon>Arthropoda</taxon>
        <taxon>Hexapoda</taxon>
        <taxon>Collembola</taxon>
        <taxon>Entomobryomorpha</taxon>
        <taxon>Isotomoidea</taxon>
        <taxon>Isotomidae</taxon>
        <taxon>Proisotominae</taxon>
        <taxon>Folsomia</taxon>
    </lineage>
</organism>